<dbReference type="Proteomes" id="UP000186817">
    <property type="component" value="Unassembled WGS sequence"/>
</dbReference>
<sequence length="214" mass="23786">MERSQSIRDGIFSTVRSDAVGRAESHRVVESPGASSGAISKDAVRTAWTYAATFKKRHMLGIEADETQTITMKTLLNALRSVDPNISFAEVEWVMGKENATNDTPVSVDEFLDMMAEDLPDFDPLEHSFHYICDAEGHMDMEKVRDTMILSGELGVTETILSAAVKRMVEEQAPTHKKKKGPIEFRDYRKLFSMKPSGLEQGVHVSKTGQTSMA</sequence>
<dbReference type="InterPro" id="IPR011992">
    <property type="entry name" value="EF-hand-dom_pair"/>
</dbReference>
<keyword evidence="2" id="KW-1185">Reference proteome</keyword>
<dbReference type="Gene3D" id="1.10.238.10">
    <property type="entry name" value="EF-hand"/>
    <property type="match status" value="1"/>
</dbReference>
<dbReference type="SUPFAM" id="SSF47473">
    <property type="entry name" value="EF-hand"/>
    <property type="match status" value="1"/>
</dbReference>
<name>A0A1Q9EP30_SYMMI</name>
<dbReference type="EMBL" id="LSRX01000103">
    <property type="protein sequence ID" value="OLQ09147.1"/>
    <property type="molecule type" value="Genomic_DNA"/>
</dbReference>
<organism evidence="1 2">
    <name type="scientific">Symbiodinium microadriaticum</name>
    <name type="common">Dinoflagellate</name>
    <name type="synonym">Zooxanthella microadriatica</name>
    <dbReference type="NCBI Taxonomy" id="2951"/>
    <lineage>
        <taxon>Eukaryota</taxon>
        <taxon>Sar</taxon>
        <taxon>Alveolata</taxon>
        <taxon>Dinophyceae</taxon>
        <taxon>Suessiales</taxon>
        <taxon>Symbiodiniaceae</taxon>
        <taxon>Symbiodinium</taxon>
    </lineage>
</organism>
<accession>A0A1Q9EP30</accession>
<evidence type="ECO:0000313" key="1">
    <source>
        <dbReference type="EMBL" id="OLQ09147.1"/>
    </source>
</evidence>
<dbReference type="OrthoDB" id="427762at2759"/>
<reference evidence="1 2" key="1">
    <citation type="submission" date="2016-02" db="EMBL/GenBank/DDBJ databases">
        <title>Genome analysis of coral dinoflagellate symbionts highlights evolutionary adaptations to a symbiotic lifestyle.</title>
        <authorList>
            <person name="Aranda M."/>
            <person name="Li Y."/>
            <person name="Liew Y.J."/>
            <person name="Baumgarten S."/>
            <person name="Simakov O."/>
            <person name="Wilson M."/>
            <person name="Piel J."/>
            <person name="Ashoor H."/>
            <person name="Bougouffa S."/>
            <person name="Bajic V.B."/>
            <person name="Ryu T."/>
            <person name="Ravasi T."/>
            <person name="Bayer T."/>
            <person name="Micklem G."/>
            <person name="Kim H."/>
            <person name="Bhak J."/>
            <person name="Lajeunesse T.C."/>
            <person name="Voolstra C.R."/>
        </authorList>
    </citation>
    <scope>NUCLEOTIDE SEQUENCE [LARGE SCALE GENOMIC DNA]</scope>
    <source>
        <strain evidence="1 2">CCMP2467</strain>
    </source>
</reference>
<comment type="caution">
    <text evidence="1">The sequence shown here is derived from an EMBL/GenBank/DDBJ whole genome shotgun (WGS) entry which is preliminary data.</text>
</comment>
<proteinExistence type="predicted"/>
<evidence type="ECO:0008006" key="3">
    <source>
        <dbReference type="Google" id="ProtNLM"/>
    </source>
</evidence>
<evidence type="ECO:0000313" key="2">
    <source>
        <dbReference type="Proteomes" id="UP000186817"/>
    </source>
</evidence>
<protein>
    <recommendedName>
        <fullName evidence="3">EF-hand domain-containing protein</fullName>
    </recommendedName>
</protein>
<dbReference type="AlphaFoldDB" id="A0A1Q9EP30"/>
<gene>
    <name evidence="1" type="ORF">AK812_SmicGene7263</name>
</gene>